<dbReference type="Proteomes" id="UP000193144">
    <property type="component" value="Unassembled WGS sequence"/>
</dbReference>
<accession>A0A1Y1YWP8</accession>
<reference evidence="2 3" key="1">
    <citation type="submission" date="2016-07" db="EMBL/GenBank/DDBJ databases">
        <title>Pervasive Adenine N6-methylation of Active Genes in Fungi.</title>
        <authorList>
            <consortium name="DOE Joint Genome Institute"/>
            <person name="Mondo S.J."/>
            <person name="Dannebaum R.O."/>
            <person name="Kuo R.C."/>
            <person name="Labutti K."/>
            <person name="Haridas S."/>
            <person name="Kuo A."/>
            <person name="Salamov A."/>
            <person name="Ahrendt S.R."/>
            <person name="Lipzen A."/>
            <person name="Sullivan W."/>
            <person name="Andreopoulos W.B."/>
            <person name="Clum A."/>
            <person name="Lindquist E."/>
            <person name="Daum C."/>
            <person name="Ramamoorthy G.K."/>
            <person name="Gryganskyi A."/>
            <person name="Culley D."/>
            <person name="Magnuson J.K."/>
            <person name="James T.Y."/>
            <person name="O'Malley M.A."/>
            <person name="Stajich J.E."/>
            <person name="Spatafora J.W."/>
            <person name="Visel A."/>
            <person name="Grigoriev I.V."/>
        </authorList>
    </citation>
    <scope>NUCLEOTIDE SEQUENCE [LARGE SCALE GENOMIC DNA]</scope>
    <source>
        <strain evidence="2 3">CBS 115471</strain>
    </source>
</reference>
<dbReference type="EMBL" id="MCFA01000158">
    <property type="protein sequence ID" value="ORY02379.1"/>
    <property type="molecule type" value="Genomic_DNA"/>
</dbReference>
<evidence type="ECO:0000313" key="2">
    <source>
        <dbReference type="EMBL" id="ORY02379.1"/>
    </source>
</evidence>
<feature type="compositionally biased region" description="Basic and acidic residues" evidence="1">
    <location>
        <begin position="253"/>
        <end position="274"/>
    </location>
</feature>
<sequence>MDSGRILGAGRSLSVGIGGASETGQMSVLGIEGRLSKVLGWLGFPCLSPQPWGCSAVQRWLHGCGAQEKAGSEARNRGQQVGCTAEWWGRWYQRLKRRNSWDRRSHSAEAAAFGFGDDMRGACRARHWSNQGRGLAHGRRRSLLGEELHWMAVGGGAASCCGSPWQQTSRGCGAAAFDDTGLSSSRPTFASRRGKCADSKCDRGSSAVLAGKSQSIQGEGVADGDGDGGRSEALGGRSDQVVRRGGRAASGSYEEKRRGRGVDDDTHTRWETRAQGRRSVAVTAWRAAAASEAEKRDGQDAALRGQ</sequence>
<keyword evidence="3" id="KW-1185">Reference proteome</keyword>
<protein>
    <submittedName>
        <fullName evidence="2">Uncharacterized protein</fullName>
    </submittedName>
</protein>
<gene>
    <name evidence="2" type="ORF">BCR34DRAFT_591946</name>
</gene>
<evidence type="ECO:0000313" key="3">
    <source>
        <dbReference type="Proteomes" id="UP000193144"/>
    </source>
</evidence>
<organism evidence="2 3">
    <name type="scientific">Clohesyomyces aquaticus</name>
    <dbReference type="NCBI Taxonomy" id="1231657"/>
    <lineage>
        <taxon>Eukaryota</taxon>
        <taxon>Fungi</taxon>
        <taxon>Dikarya</taxon>
        <taxon>Ascomycota</taxon>
        <taxon>Pezizomycotina</taxon>
        <taxon>Dothideomycetes</taxon>
        <taxon>Pleosporomycetidae</taxon>
        <taxon>Pleosporales</taxon>
        <taxon>Lindgomycetaceae</taxon>
        <taxon>Clohesyomyces</taxon>
    </lineage>
</organism>
<evidence type="ECO:0000256" key="1">
    <source>
        <dbReference type="SAM" id="MobiDB-lite"/>
    </source>
</evidence>
<feature type="region of interest" description="Disordered" evidence="1">
    <location>
        <begin position="208"/>
        <end position="281"/>
    </location>
</feature>
<comment type="caution">
    <text evidence="2">The sequence shown here is derived from an EMBL/GenBank/DDBJ whole genome shotgun (WGS) entry which is preliminary data.</text>
</comment>
<proteinExistence type="predicted"/>
<dbReference type="AlphaFoldDB" id="A0A1Y1YWP8"/>
<name>A0A1Y1YWP8_9PLEO</name>